<sequence>MSFRSLLLSNPRMLTPSEQRVVDVLMRDLRESVFMPAAQIAAAAGVHESTVIRLARKLGYAGYAELREAIREDVKALEGGTARLVKLHESRGYDLNALVQAEATALLKLPDHLSQKDLDDAARQLLDARRIYIYGNHYAAPLVTFLDRRLRMLGLLVHPIPPTAERDLGEHLISVGDGDVLFAFALRRVPPNLNRMLAHVGNVGAGSIVLTDVHGLPFAPAPDRLLIAPRGVDDDFRTQVVPHLVCYALQLALYHLAPERCEAALENLENLHRAIAAPSASRERR</sequence>
<dbReference type="GO" id="GO:0003677">
    <property type="term" value="F:DNA binding"/>
    <property type="evidence" value="ECO:0007669"/>
    <property type="project" value="InterPro"/>
</dbReference>
<dbReference type="GO" id="GO:1901135">
    <property type="term" value="P:carbohydrate derivative metabolic process"/>
    <property type="evidence" value="ECO:0007669"/>
    <property type="project" value="InterPro"/>
</dbReference>
<dbReference type="PANTHER" id="PTHR30514:SF18">
    <property type="entry name" value="RPIR-FAMILY TRANSCRIPTIONAL REGULATOR"/>
    <property type="match status" value="1"/>
</dbReference>
<evidence type="ECO:0000313" key="4">
    <source>
        <dbReference type="Proteomes" id="UP000377595"/>
    </source>
</evidence>
<dbReference type="Pfam" id="PF01418">
    <property type="entry name" value="HTH_6"/>
    <property type="match status" value="1"/>
</dbReference>
<evidence type="ECO:0000259" key="2">
    <source>
        <dbReference type="PROSITE" id="PS51464"/>
    </source>
</evidence>
<evidence type="ECO:0000313" key="3">
    <source>
        <dbReference type="EMBL" id="GES26338.1"/>
    </source>
</evidence>
<dbReference type="PANTHER" id="PTHR30514">
    <property type="entry name" value="GLUCOKINASE"/>
    <property type="match status" value="1"/>
</dbReference>
<dbReference type="PROSITE" id="PS51464">
    <property type="entry name" value="SIS"/>
    <property type="match status" value="1"/>
</dbReference>
<comment type="caution">
    <text evidence="3">The sequence shown here is derived from an EMBL/GenBank/DDBJ whole genome shotgun (WGS) entry which is preliminary data.</text>
</comment>
<dbReference type="PROSITE" id="PS51071">
    <property type="entry name" value="HTH_RPIR"/>
    <property type="match status" value="1"/>
</dbReference>
<dbReference type="EMBL" id="BLAF01000084">
    <property type="protein sequence ID" value="GES26338.1"/>
    <property type="molecule type" value="Genomic_DNA"/>
</dbReference>
<dbReference type="Gene3D" id="1.10.10.10">
    <property type="entry name" value="Winged helix-like DNA-binding domain superfamily/Winged helix DNA-binding domain"/>
    <property type="match status" value="1"/>
</dbReference>
<dbReference type="InterPro" id="IPR047640">
    <property type="entry name" value="RpiR-like"/>
</dbReference>
<gene>
    <name evidence="3" type="ORF">Aple_092370</name>
</gene>
<keyword evidence="4" id="KW-1185">Reference proteome</keyword>
<dbReference type="InterPro" id="IPR009057">
    <property type="entry name" value="Homeodomain-like_sf"/>
</dbReference>
<organism evidence="3 4">
    <name type="scientific">Acrocarpospora pleiomorpha</name>
    <dbReference type="NCBI Taxonomy" id="90975"/>
    <lineage>
        <taxon>Bacteria</taxon>
        <taxon>Bacillati</taxon>
        <taxon>Actinomycetota</taxon>
        <taxon>Actinomycetes</taxon>
        <taxon>Streptosporangiales</taxon>
        <taxon>Streptosporangiaceae</taxon>
        <taxon>Acrocarpospora</taxon>
    </lineage>
</organism>
<proteinExistence type="predicted"/>
<dbReference type="InterPro" id="IPR000281">
    <property type="entry name" value="HTH_RpiR"/>
</dbReference>
<reference evidence="3 4" key="1">
    <citation type="submission" date="2019-10" db="EMBL/GenBank/DDBJ databases">
        <title>Whole genome shotgun sequence of Acrocarpospora pleiomorpha NBRC 16267.</title>
        <authorList>
            <person name="Ichikawa N."/>
            <person name="Kimura A."/>
            <person name="Kitahashi Y."/>
            <person name="Komaki H."/>
            <person name="Oguchi A."/>
        </authorList>
    </citation>
    <scope>NUCLEOTIDE SEQUENCE [LARGE SCALE GENOMIC DNA]</scope>
    <source>
        <strain evidence="3 4">NBRC 16267</strain>
    </source>
</reference>
<dbReference type="GO" id="GO:0003700">
    <property type="term" value="F:DNA-binding transcription factor activity"/>
    <property type="evidence" value="ECO:0007669"/>
    <property type="project" value="InterPro"/>
</dbReference>
<dbReference type="SUPFAM" id="SSF46689">
    <property type="entry name" value="Homeodomain-like"/>
    <property type="match status" value="1"/>
</dbReference>
<dbReference type="GO" id="GO:0097367">
    <property type="term" value="F:carbohydrate derivative binding"/>
    <property type="evidence" value="ECO:0007669"/>
    <property type="project" value="InterPro"/>
</dbReference>
<dbReference type="Proteomes" id="UP000377595">
    <property type="component" value="Unassembled WGS sequence"/>
</dbReference>
<dbReference type="InterPro" id="IPR046348">
    <property type="entry name" value="SIS_dom_sf"/>
</dbReference>
<protein>
    <submittedName>
        <fullName evidence="3">RpiR family transcriptional regulator</fullName>
    </submittedName>
</protein>
<dbReference type="InterPro" id="IPR001347">
    <property type="entry name" value="SIS_dom"/>
</dbReference>
<name>A0A5M3Y5C0_9ACTN</name>
<dbReference type="AlphaFoldDB" id="A0A5M3Y5C0"/>
<dbReference type="Gene3D" id="3.40.50.10490">
    <property type="entry name" value="Glucose-6-phosphate isomerase like protein, domain 1"/>
    <property type="match status" value="1"/>
</dbReference>
<accession>A0A5M3Y5C0</accession>
<dbReference type="Pfam" id="PF01380">
    <property type="entry name" value="SIS"/>
    <property type="match status" value="1"/>
</dbReference>
<evidence type="ECO:0000259" key="1">
    <source>
        <dbReference type="PROSITE" id="PS51071"/>
    </source>
</evidence>
<feature type="domain" description="SIS" evidence="2">
    <location>
        <begin position="121"/>
        <end position="267"/>
    </location>
</feature>
<feature type="domain" description="HTH rpiR-type" evidence="1">
    <location>
        <begin position="1"/>
        <end position="77"/>
    </location>
</feature>
<dbReference type="OrthoDB" id="3812176at2"/>
<dbReference type="SUPFAM" id="SSF53697">
    <property type="entry name" value="SIS domain"/>
    <property type="match status" value="1"/>
</dbReference>
<dbReference type="InterPro" id="IPR036388">
    <property type="entry name" value="WH-like_DNA-bd_sf"/>
</dbReference>